<keyword evidence="1" id="KW-0472">Membrane</keyword>
<dbReference type="AlphaFoldDB" id="A0AAF0AI76"/>
<evidence type="ECO:0000259" key="2">
    <source>
        <dbReference type="Pfam" id="PF10675"/>
    </source>
</evidence>
<keyword evidence="4" id="KW-1185">Reference proteome</keyword>
<keyword evidence="1" id="KW-1133">Transmembrane helix</keyword>
<feature type="domain" description="DUF2489" evidence="2">
    <location>
        <begin position="13"/>
        <end position="139"/>
    </location>
</feature>
<sequence>MLMLSMIAGAVFILALAAYSLVLWRRVWRTEQQRQQQRAAQKVQLHDELVVLTESFITEQMPWAEGCIRIKVLLDHYDFELGLQTDYQVLHQVFEATQHIPSHDAWRALSSAEKQPHERLLAELELQHKQASVQAIEKLRRHLKG</sequence>
<dbReference type="RefSeq" id="WP_269817132.1">
    <property type="nucleotide sequence ID" value="NZ_CP114976.1"/>
</dbReference>
<dbReference type="Proteomes" id="UP001212189">
    <property type="component" value="Chromosome"/>
</dbReference>
<organism evidence="3 4">
    <name type="scientific">Denitrificimonas caeni</name>
    <dbReference type="NCBI Taxonomy" id="521720"/>
    <lineage>
        <taxon>Bacteria</taxon>
        <taxon>Pseudomonadati</taxon>
        <taxon>Pseudomonadota</taxon>
        <taxon>Gammaproteobacteria</taxon>
        <taxon>Pseudomonadales</taxon>
        <taxon>Pseudomonadaceae</taxon>
        <taxon>Denitrificimonas</taxon>
    </lineage>
</organism>
<reference evidence="3 4" key="1">
    <citation type="submission" date="2022-12" db="EMBL/GenBank/DDBJ databases">
        <title>Coexistence and Characterization of a Novel Tigecycline Resistance gene tet(X) variant and blaNDM-1 in a Pseudomonas caeni Isolate of Chicken Origin.</title>
        <authorList>
            <person name="Lu X."/>
            <person name="Zhang L."/>
            <person name="Li R."/>
            <person name="Wang Z."/>
        </authorList>
    </citation>
    <scope>NUCLEOTIDE SEQUENCE [LARGE SCALE GENOMIC DNA]</scope>
    <source>
        <strain evidence="3 4">CE14</strain>
    </source>
</reference>
<name>A0AAF0AI76_9GAMM</name>
<evidence type="ECO:0000256" key="1">
    <source>
        <dbReference type="SAM" id="Phobius"/>
    </source>
</evidence>
<dbReference type="Pfam" id="PF10675">
    <property type="entry name" value="DUF2489"/>
    <property type="match status" value="1"/>
</dbReference>
<gene>
    <name evidence="3" type="ORF">O6P33_07275</name>
</gene>
<keyword evidence="1" id="KW-0812">Transmembrane</keyword>
<proteinExistence type="predicted"/>
<dbReference type="EMBL" id="CP114976">
    <property type="protein sequence ID" value="WBE24190.1"/>
    <property type="molecule type" value="Genomic_DNA"/>
</dbReference>
<protein>
    <submittedName>
        <fullName evidence="3">DUF2489 domain-containing protein</fullName>
    </submittedName>
</protein>
<feature type="transmembrane region" description="Helical" evidence="1">
    <location>
        <begin position="6"/>
        <end position="24"/>
    </location>
</feature>
<evidence type="ECO:0000313" key="4">
    <source>
        <dbReference type="Proteomes" id="UP001212189"/>
    </source>
</evidence>
<evidence type="ECO:0000313" key="3">
    <source>
        <dbReference type="EMBL" id="WBE24190.1"/>
    </source>
</evidence>
<dbReference type="InterPro" id="IPR019617">
    <property type="entry name" value="DUF2489"/>
</dbReference>
<dbReference type="KEGG" id="dce:O6P33_07275"/>
<accession>A0AAF0AI76</accession>